<evidence type="ECO:0000313" key="10">
    <source>
        <dbReference type="EMBL" id="MBS2097727.1"/>
    </source>
</evidence>
<dbReference type="EC" id="3.1.3.15" evidence="3 8"/>
<comment type="similarity">
    <text evidence="2 8">Belongs to the PHP hydrolase family. HisK subfamily.</text>
</comment>
<accession>A0ABS5JSA0</accession>
<evidence type="ECO:0000259" key="9">
    <source>
        <dbReference type="Pfam" id="PF02811"/>
    </source>
</evidence>
<dbReference type="NCBIfam" id="TIGR01856">
    <property type="entry name" value="hisJ_fam"/>
    <property type="match status" value="1"/>
</dbReference>
<evidence type="ECO:0000256" key="6">
    <source>
        <dbReference type="ARBA" id="ARBA00023102"/>
    </source>
</evidence>
<gene>
    <name evidence="10" type="ORF">KEM10_05505</name>
</gene>
<feature type="domain" description="PHP" evidence="9">
    <location>
        <begin position="6"/>
        <end position="209"/>
    </location>
</feature>
<reference evidence="10 11" key="1">
    <citation type="journal article" date="2015" name="Int. J. Syst. Evol. Microbiol.">
        <title>Carboxylicivirga linearis sp. nov., isolated from a sea cucumber culture pond.</title>
        <authorList>
            <person name="Wang F.Q."/>
            <person name="Zhou Y.X."/>
            <person name="Lin X.Z."/>
            <person name="Chen G.J."/>
            <person name="Du Z.J."/>
        </authorList>
    </citation>
    <scope>NUCLEOTIDE SEQUENCE [LARGE SCALE GENOMIC DNA]</scope>
    <source>
        <strain evidence="10 11">FB218</strain>
    </source>
</reference>
<dbReference type="Gene3D" id="3.20.20.140">
    <property type="entry name" value="Metal-dependent hydrolases"/>
    <property type="match status" value="1"/>
</dbReference>
<evidence type="ECO:0000313" key="11">
    <source>
        <dbReference type="Proteomes" id="UP000708576"/>
    </source>
</evidence>
<evidence type="ECO:0000256" key="2">
    <source>
        <dbReference type="ARBA" id="ARBA00009152"/>
    </source>
</evidence>
<evidence type="ECO:0000256" key="3">
    <source>
        <dbReference type="ARBA" id="ARBA00013085"/>
    </source>
</evidence>
<dbReference type="Proteomes" id="UP000708576">
    <property type="component" value="Unassembled WGS sequence"/>
</dbReference>
<dbReference type="InterPro" id="IPR010140">
    <property type="entry name" value="Histidinol_P_phosphatase_HisJ"/>
</dbReference>
<keyword evidence="4 8" id="KW-0028">Amino-acid biosynthesis</keyword>
<evidence type="ECO:0000256" key="8">
    <source>
        <dbReference type="RuleBase" id="RU366003"/>
    </source>
</evidence>
<dbReference type="EMBL" id="JAGUCO010000002">
    <property type="protein sequence ID" value="MBS2097727.1"/>
    <property type="molecule type" value="Genomic_DNA"/>
</dbReference>
<sequence>MKYFSFHTHSHFCDGKAHMSEVCKKAAELGLSALGFSSHAPVPFSTKWAMKFEDAIEYRKAIAHYKDEYKNQLDIYAALEADYIPLGKSINYDIWRQMLELDYIIGSVHLVMNPEFPDDLWFLDGPSENYEIGINECFGGDVKKAVRQYYHQIQEMVRTQKPDVIAHMDKVIMNNKGRFFREEDKWYQELVEQTLQVIADSNTIIEVNTRGIYRGKYHTFFPNEKIIKRCVELDIPLTISVDAHHPDELKKEFDHAVNVIKDQGGNSILYFNQGQWEQLPIDGV</sequence>
<dbReference type="CDD" id="cd12110">
    <property type="entry name" value="PHP_HisPPase_Hisj_like"/>
    <property type="match status" value="1"/>
</dbReference>
<evidence type="ECO:0000256" key="1">
    <source>
        <dbReference type="ARBA" id="ARBA00004970"/>
    </source>
</evidence>
<dbReference type="SUPFAM" id="SSF89550">
    <property type="entry name" value="PHP domain-like"/>
    <property type="match status" value="1"/>
</dbReference>
<comment type="catalytic activity">
    <reaction evidence="7 8">
        <text>L-histidinol phosphate + H2O = L-histidinol + phosphate</text>
        <dbReference type="Rhea" id="RHEA:14465"/>
        <dbReference type="ChEBI" id="CHEBI:15377"/>
        <dbReference type="ChEBI" id="CHEBI:43474"/>
        <dbReference type="ChEBI" id="CHEBI:57699"/>
        <dbReference type="ChEBI" id="CHEBI:57980"/>
        <dbReference type="EC" id="3.1.3.15"/>
    </reaction>
</comment>
<dbReference type="RefSeq" id="WP_212214503.1">
    <property type="nucleotide sequence ID" value="NZ_JAGUCO010000002.1"/>
</dbReference>
<proteinExistence type="inferred from homology"/>
<dbReference type="PANTHER" id="PTHR21039">
    <property type="entry name" value="HISTIDINOL PHOSPHATASE-RELATED"/>
    <property type="match status" value="1"/>
</dbReference>
<keyword evidence="11" id="KW-1185">Reference proteome</keyword>
<keyword evidence="5 8" id="KW-0378">Hydrolase</keyword>
<name>A0ABS5JSA0_9BACT</name>
<protein>
    <recommendedName>
        <fullName evidence="3 8">Histidinol-phosphatase</fullName>
        <shortName evidence="8">HolPase</shortName>
        <ecNumber evidence="3 8">3.1.3.15</ecNumber>
    </recommendedName>
</protein>
<evidence type="ECO:0000256" key="4">
    <source>
        <dbReference type="ARBA" id="ARBA00022605"/>
    </source>
</evidence>
<organism evidence="10 11">
    <name type="scientific">Carboxylicivirga linearis</name>
    <dbReference type="NCBI Taxonomy" id="1628157"/>
    <lineage>
        <taxon>Bacteria</taxon>
        <taxon>Pseudomonadati</taxon>
        <taxon>Bacteroidota</taxon>
        <taxon>Bacteroidia</taxon>
        <taxon>Marinilabiliales</taxon>
        <taxon>Marinilabiliaceae</taxon>
        <taxon>Carboxylicivirga</taxon>
    </lineage>
</organism>
<dbReference type="PANTHER" id="PTHR21039:SF0">
    <property type="entry name" value="HISTIDINOL-PHOSPHATASE"/>
    <property type="match status" value="1"/>
</dbReference>
<evidence type="ECO:0000256" key="7">
    <source>
        <dbReference type="ARBA" id="ARBA00049158"/>
    </source>
</evidence>
<evidence type="ECO:0000256" key="5">
    <source>
        <dbReference type="ARBA" id="ARBA00022801"/>
    </source>
</evidence>
<comment type="pathway">
    <text evidence="1 8">Amino-acid biosynthesis; L-histidine biosynthesis; L-histidine from 5-phospho-alpha-D-ribose 1-diphosphate: step 8/9.</text>
</comment>
<keyword evidence="6 8" id="KW-0368">Histidine biosynthesis</keyword>
<comment type="caution">
    <text evidence="10">The sequence shown here is derived from an EMBL/GenBank/DDBJ whole genome shotgun (WGS) entry which is preliminary data.</text>
</comment>
<dbReference type="InterPro" id="IPR004013">
    <property type="entry name" value="PHP_dom"/>
</dbReference>
<dbReference type="InterPro" id="IPR016195">
    <property type="entry name" value="Pol/histidinol_Pase-like"/>
</dbReference>
<dbReference type="Pfam" id="PF02811">
    <property type="entry name" value="PHP"/>
    <property type="match status" value="1"/>
</dbReference>